<evidence type="ECO:0000313" key="1">
    <source>
        <dbReference type="EMBL" id="KAH6617084.1"/>
    </source>
</evidence>
<name>A0ACB7NUL9_9PEZI</name>
<proteinExistence type="predicted"/>
<protein>
    <submittedName>
        <fullName evidence="1">Uncharacterized protein</fullName>
    </submittedName>
</protein>
<comment type="caution">
    <text evidence="1">The sequence shown here is derived from an EMBL/GenBank/DDBJ whole genome shotgun (WGS) entry which is preliminary data.</text>
</comment>
<accession>A0ACB7NUL9</accession>
<gene>
    <name evidence="1" type="ORF">F5144DRAFT_382622</name>
</gene>
<reference evidence="1 2" key="1">
    <citation type="journal article" date="2021" name="Nat. Commun.">
        <title>Genetic determinants of endophytism in the Arabidopsis root mycobiome.</title>
        <authorList>
            <person name="Mesny F."/>
            <person name="Miyauchi S."/>
            <person name="Thiergart T."/>
            <person name="Pickel B."/>
            <person name="Atanasova L."/>
            <person name="Karlsson M."/>
            <person name="Huettel B."/>
            <person name="Barry K.W."/>
            <person name="Haridas S."/>
            <person name="Chen C."/>
            <person name="Bauer D."/>
            <person name="Andreopoulos W."/>
            <person name="Pangilinan J."/>
            <person name="LaButti K."/>
            <person name="Riley R."/>
            <person name="Lipzen A."/>
            <person name="Clum A."/>
            <person name="Drula E."/>
            <person name="Henrissat B."/>
            <person name="Kohler A."/>
            <person name="Grigoriev I.V."/>
            <person name="Martin F.M."/>
            <person name="Hacquard S."/>
        </authorList>
    </citation>
    <scope>NUCLEOTIDE SEQUENCE [LARGE SCALE GENOMIC DNA]</scope>
    <source>
        <strain evidence="1 2">MPI-SDFR-AT-0079</strain>
    </source>
</reference>
<organism evidence="1 2">
    <name type="scientific">Chaetomium tenue</name>
    <dbReference type="NCBI Taxonomy" id="1854479"/>
    <lineage>
        <taxon>Eukaryota</taxon>
        <taxon>Fungi</taxon>
        <taxon>Dikarya</taxon>
        <taxon>Ascomycota</taxon>
        <taxon>Pezizomycotina</taxon>
        <taxon>Sordariomycetes</taxon>
        <taxon>Sordariomycetidae</taxon>
        <taxon>Sordariales</taxon>
        <taxon>Chaetomiaceae</taxon>
        <taxon>Chaetomium</taxon>
    </lineage>
</organism>
<keyword evidence="2" id="KW-1185">Reference proteome</keyword>
<sequence length="392" mass="43387">MRPLKLCSYAPPPIRPLLAKRHIAKVATPQPPTYDTVEEIDDRVAINQFRRIVAATEKQIKPVLFRRQIVGDALVGSNEPIKLSIYLPAIQKWFKDDVQPRGDILSQYFKQYSTCNVPYEFIRSEGDNPSVVDDDVGAFKTWLERTYSLENPTTRDLLLRHGIAGLDNASSGFTRFDAPLALLDAAVQYNALEPPITPISRLYIAQASLSDLPEALQLDVPTPEVLTAPATAETPLTADIYSSSLWLGLEPTFTPWHRDPNDNLFCQLRGFKTVRLLPPAPGLRLFKSVMAALGKQGASPHIRAAEMMERAERQAWRDAVWGPHASQLLLEAVVGPGDVLVIPKGYWHSVKSTADEAGALNASVNWWYRWRSPSSSGTAPVWSNGGPARGTS</sequence>
<dbReference type="Proteomes" id="UP000724584">
    <property type="component" value="Unassembled WGS sequence"/>
</dbReference>
<evidence type="ECO:0000313" key="2">
    <source>
        <dbReference type="Proteomes" id="UP000724584"/>
    </source>
</evidence>
<dbReference type="EMBL" id="JAGIZQ010000007">
    <property type="protein sequence ID" value="KAH6617084.1"/>
    <property type="molecule type" value="Genomic_DNA"/>
</dbReference>